<dbReference type="KEGG" id="nli:G3M70_05890"/>
<dbReference type="SUPFAM" id="SSF52266">
    <property type="entry name" value="SGNH hydrolase"/>
    <property type="match status" value="1"/>
</dbReference>
<dbReference type="CDD" id="cd00229">
    <property type="entry name" value="SGNH_hydrolase"/>
    <property type="match status" value="1"/>
</dbReference>
<dbReference type="InterPro" id="IPR036514">
    <property type="entry name" value="SGNH_hydro_sf"/>
</dbReference>
<evidence type="ECO:0000313" key="2">
    <source>
        <dbReference type="Proteomes" id="UP000594688"/>
    </source>
</evidence>
<dbReference type="EMBL" id="CP048685">
    <property type="protein sequence ID" value="QPJ61444.1"/>
    <property type="molecule type" value="Genomic_DNA"/>
</dbReference>
<name>A0A7T0FZL6_9BACT</name>
<organism evidence="1 2">
    <name type="scientific">Candidatus Nitronauta litoralis</name>
    <dbReference type="NCBI Taxonomy" id="2705533"/>
    <lineage>
        <taxon>Bacteria</taxon>
        <taxon>Pseudomonadati</taxon>
        <taxon>Nitrospinota/Tectimicrobiota group</taxon>
        <taxon>Nitrospinota</taxon>
        <taxon>Nitrospinia</taxon>
        <taxon>Nitrospinales</taxon>
        <taxon>Nitrospinaceae</taxon>
        <taxon>Candidatus Nitronauta</taxon>
    </lineage>
</organism>
<dbReference type="Pfam" id="PF00657">
    <property type="entry name" value="Lipase_GDSL"/>
    <property type="match status" value="1"/>
</dbReference>
<evidence type="ECO:0000313" key="1">
    <source>
        <dbReference type="EMBL" id="QPJ61444.1"/>
    </source>
</evidence>
<dbReference type="Gene3D" id="3.40.50.1110">
    <property type="entry name" value="SGNH hydrolase"/>
    <property type="match status" value="1"/>
</dbReference>
<sequence>MKTPLSKKILFSCLPFLVFLFLAEIGLRLSDQLLPVRVVCFHPIYEREYCANTEGSLKYENVIKVNRHGMLDQNYPKPKTPGALRIAVLGDSMTAGEEVKNTQRYHEIWERALPKRLGRDVEVLNFGVRGFGTWESLQMYHLKAKQFQPDYTVLGFYWGNDIENNLQAQLEAQPNPLRGQYEIPLIRKINLARKDFNKWLWNHSAVYHLTRKGYNEVETHVKNLFSDNGQRTVRIQKEYEAQPQAFEFARQGMAFKPPPLGEDLESTVDDKFFFDSEGWHLTRRLIRKLNDEVLKSGSQLIVIHFMDVEQYYNYPPLSLREFDTFLMQEGIPHLNMYPAFNALDRKALAANTFEHDNHFNATGHKFLADNSIDFLVRQILGSGRVT</sequence>
<protein>
    <submittedName>
        <fullName evidence="1">SGNH/GDSL hydrolase family protein</fullName>
    </submittedName>
</protein>
<dbReference type="Proteomes" id="UP000594688">
    <property type="component" value="Chromosome"/>
</dbReference>
<dbReference type="InterPro" id="IPR001087">
    <property type="entry name" value="GDSL"/>
</dbReference>
<dbReference type="GO" id="GO:0016788">
    <property type="term" value="F:hydrolase activity, acting on ester bonds"/>
    <property type="evidence" value="ECO:0007669"/>
    <property type="project" value="InterPro"/>
</dbReference>
<keyword evidence="1" id="KW-0378">Hydrolase</keyword>
<proteinExistence type="predicted"/>
<dbReference type="AlphaFoldDB" id="A0A7T0FZL6"/>
<accession>A0A7T0FZL6</accession>
<gene>
    <name evidence="1" type="ORF">G3M70_05890</name>
</gene>
<reference evidence="1 2" key="1">
    <citation type="submission" date="2020-02" db="EMBL/GenBank/DDBJ databases">
        <title>Genomic and physiological characterization of two novel Nitrospinaceae genera.</title>
        <authorList>
            <person name="Mueller A.J."/>
            <person name="Jung M.-Y."/>
            <person name="Strachan C.R."/>
            <person name="Herbold C.W."/>
            <person name="Kirkegaard R.H."/>
            <person name="Daims H."/>
        </authorList>
    </citation>
    <scope>NUCLEOTIDE SEQUENCE [LARGE SCALE GENOMIC DNA]</scope>
    <source>
        <strain evidence="1">EB</strain>
    </source>
</reference>